<keyword evidence="9" id="KW-0560">Oxidoreductase</keyword>
<dbReference type="GO" id="GO:0032453">
    <property type="term" value="F:histone H3K4 demethylase activity"/>
    <property type="evidence" value="ECO:0007669"/>
    <property type="project" value="TreeGrafter"/>
</dbReference>
<comment type="similarity">
    <text evidence="5">Belongs to the ROX family. MINA53 subfamily.</text>
</comment>
<keyword evidence="12" id="KW-1185">Reference proteome</keyword>
<keyword evidence="9" id="KW-0539">Nucleus</keyword>
<dbReference type="Pfam" id="PF08007">
    <property type="entry name" value="JmjC_2"/>
    <property type="match status" value="1"/>
</dbReference>
<protein>
    <recommendedName>
        <fullName evidence="9">Bifunctional lysine-specific demethylase and histidyl-hydroxylase</fullName>
        <ecNumber evidence="9">1.14.11.-</ecNumber>
    </recommendedName>
</protein>
<evidence type="ECO:0000256" key="8">
    <source>
        <dbReference type="ARBA" id="ARBA00049465"/>
    </source>
</evidence>
<name>A0AAD9D5M2_9STRA</name>
<keyword evidence="9" id="KW-0804">Transcription</keyword>
<evidence type="ECO:0000256" key="2">
    <source>
        <dbReference type="ARBA" id="ARBA00022517"/>
    </source>
</evidence>
<proteinExistence type="inferred from homology"/>
<comment type="function">
    <text evidence="6">Oxygenase that can act as both a histone lysine demethylase and a ribosomal histidine hydroxylase. Is involved in the demethylation of trimethylated 'Lys-9' on histone H3 (H3K9me3), leading to an increase in ribosomal RNA expression. Also catalyzes the hydroxylation of 60S ribosomal protein L27a on 'His-39'. May play an important role in cell growth and survival. May be involved in ribosome biogenesis, most likely during the assembly process of pre-ribosomal particles.</text>
</comment>
<dbReference type="InterPro" id="IPR003347">
    <property type="entry name" value="JmjC_dom"/>
</dbReference>
<dbReference type="Proteomes" id="UP001224775">
    <property type="component" value="Unassembled WGS sequence"/>
</dbReference>
<dbReference type="InterPro" id="IPR039994">
    <property type="entry name" value="NO66-like"/>
</dbReference>
<evidence type="ECO:0000256" key="7">
    <source>
        <dbReference type="ARBA" id="ARBA00047687"/>
    </source>
</evidence>
<dbReference type="SUPFAM" id="SSF51197">
    <property type="entry name" value="Clavaminate synthase-like"/>
    <property type="match status" value="1"/>
</dbReference>
<evidence type="ECO:0000256" key="6">
    <source>
        <dbReference type="ARBA" id="ARBA00046256"/>
    </source>
</evidence>
<dbReference type="GO" id="GO:0005506">
    <property type="term" value="F:iron ion binding"/>
    <property type="evidence" value="ECO:0007669"/>
    <property type="project" value="UniProtKB-UniRule"/>
</dbReference>
<comment type="catalytic activity">
    <reaction evidence="7">
        <text>L-histidyl-[ribosomal protein uL15] + 2-oxoglutarate + O2 = (3S)-3-hydroxy-L-histidyl-[ribosomal protein uL15] + succinate + CO2</text>
        <dbReference type="Rhea" id="RHEA:54024"/>
        <dbReference type="Rhea" id="RHEA-COMP:13760"/>
        <dbReference type="Rhea" id="RHEA-COMP:13761"/>
        <dbReference type="ChEBI" id="CHEBI:15379"/>
        <dbReference type="ChEBI" id="CHEBI:16526"/>
        <dbReference type="ChEBI" id="CHEBI:16810"/>
        <dbReference type="ChEBI" id="CHEBI:29979"/>
        <dbReference type="ChEBI" id="CHEBI:30031"/>
        <dbReference type="ChEBI" id="CHEBI:138021"/>
    </reaction>
</comment>
<dbReference type="GO" id="GO:0005730">
    <property type="term" value="C:nucleolus"/>
    <property type="evidence" value="ECO:0007669"/>
    <property type="project" value="UniProtKB-SubCell"/>
</dbReference>
<evidence type="ECO:0000256" key="4">
    <source>
        <dbReference type="ARBA" id="ARBA00023004"/>
    </source>
</evidence>
<dbReference type="EC" id="1.14.11.-" evidence="9"/>
<evidence type="ECO:0000256" key="1">
    <source>
        <dbReference type="ARBA" id="ARBA00004604"/>
    </source>
</evidence>
<evidence type="ECO:0000259" key="10">
    <source>
        <dbReference type="Pfam" id="PF08007"/>
    </source>
</evidence>
<sequence length="205" mass="22883">EDDILASLFGSNEIRNDFFRNIFGHRVAYFPSNRHRLLKPPMSGFDLSSLYDTNEWISLRKRGSQDMLDKKQTSYDDLTEYIAGGGSAIIPVIPGDYLHNTKEQIDHALGVTGEFGTSMNVYHSGPSAVALNIHYDAYPVIVLQLQGQKEWIIQNDNFGQNVNDITEWRNVTLTEGDLLYIPKGVHHAATGDPEHGSTHATIGLP</sequence>
<gene>
    <name evidence="11" type="ORF">QTG54_015401</name>
</gene>
<evidence type="ECO:0000256" key="5">
    <source>
        <dbReference type="ARBA" id="ARBA00034314"/>
    </source>
</evidence>
<keyword evidence="3 9" id="KW-0479">Metal-binding</keyword>
<evidence type="ECO:0000256" key="3">
    <source>
        <dbReference type="ARBA" id="ARBA00022723"/>
    </source>
</evidence>
<accession>A0AAD9D5M2</accession>
<dbReference type="PANTHER" id="PTHR13096:SF7">
    <property type="entry name" value="RIBOSOMAL OXYGENASE 2"/>
    <property type="match status" value="1"/>
</dbReference>
<reference evidence="11" key="1">
    <citation type="submission" date="2023-06" db="EMBL/GenBank/DDBJ databases">
        <title>Survivors Of The Sea: Transcriptome response of Skeletonema marinoi to long-term dormancy.</title>
        <authorList>
            <person name="Pinder M.I.M."/>
            <person name="Kourtchenko O."/>
            <person name="Robertson E.K."/>
            <person name="Larsson T."/>
            <person name="Maumus F."/>
            <person name="Osuna-Cruz C.M."/>
            <person name="Vancaester E."/>
            <person name="Stenow R."/>
            <person name="Vandepoele K."/>
            <person name="Ploug H."/>
            <person name="Bruchert V."/>
            <person name="Godhe A."/>
            <person name="Topel M."/>
        </authorList>
    </citation>
    <scope>NUCLEOTIDE SEQUENCE</scope>
    <source>
        <strain evidence="11">R05AC</strain>
    </source>
</reference>
<feature type="non-terminal residue" evidence="11">
    <location>
        <position position="1"/>
    </location>
</feature>
<dbReference type="EMBL" id="JATAAI010000043">
    <property type="protein sequence ID" value="KAK1733874.1"/>
    <property type="molecule type" value="Genomic_DNA"/>
</dbReference>
<evidence type="ECO:0000256" key="9">
    <source>
        <dbReference type="RuleBase" id="RU366061"/>
    </source>
</evidence>
<dbReference type="GO" id="GO:0036139">
    <property type="term" value="F:peptidyl-histidine dioxygenase activity"/>
    <property type="evidence" value="ECO:0007669"/>
    <property type="project" value="UniProtKB-EC"/>
</dbReference>
<dbReference type="PANTHER" id="PTHR13096">
    <property type="entry name" value="MINA53 MYC INDUCED NUCLEAR ANTIGEN"/>
    <property type="match status" value="1"/>
</dbReference>
<dbReference type="Gene3D" id="2.60.120.650">
    <property type="entry name" value="Cupin"/>
    <property type="match status" value="1"/>
</dbReference>
<keyword evidence="4 9" id="KW-0408">Iron</keyword>
<organism evidence="11 12">
    <name type="scientific">Skeletonema marinoi</name>
    <dbReference type="NCBI Taxonomy" id="267567"/>
    <lineage>
        <taxon>Eukaryota</taxon>
        <taxon>Sar</taxon>
        <taxon>Stramenopiles</taxon>
        <taxon>Ochrophyta</taxon>
        <taxon>Bacillariophyta</taxon>
        <taxon>Coscinodiscophyceae</taxon>
        <taxon>Thalassiosirophycidae</taxon>
        <taxon>Thalassiosirales</taxon>
        <taxon>Skeletonemataceae</taxon>
        <taxon>Skeletonema</taxon>
        <taxon>Skeletonema marinoi-dohrnii complex</taxon>
    </lineage>
</organism>
<comment type="caution">
    <text evidence="11">The sequence shown here is derived from an EMBL/GenBank/DDBJ whole genome shotgun (WGS) entry which is preliminary data.</text>
</comment>
<evidence type="ECO:0000313" key="12">
    <source>
        <dbReference type="Proteomes" id="UP001224775"/>
    </source>
</evidence>
<keyword evidence="9" id="KW-0805">Transcription regulation</keyword>
<comment type="cofactor">
    <cofactor evidence="9">
        <name>Fe(2+)</name>
        <dbReference type="ChEBI" id="CHEBI:29033"/>
    </cofactor>
    <text evidence="9">Binds 1 Fe(2+) ion per subunit.</text>
</comment>
<dbReference type="AlphaFoldDB" id="A0AAD9D5M2"/>
<feature type="domain" description="JmjC" evidence="10">
    <location>
        <begin position="103"/>
        <end position="203"/>
    </location>
</feature>
<keyword evidence="2" id="KW-0690">Ribosome biogenesis</keyword>
<comment type="catalytic activity">
    <reaction evidence="8">
        <text>L-histidyl-[protein] + 2-oxoglutarate + O2 = (3S)-3-hydroxy-L-histidyl-[protein] + succinate + CO2</text>
        <dbReference type="Rhea" id="RHEA:54256"/>
        <dbReference type="Rhea" id="RHEA-COMP:9745"/>
        <dbReference type="Rhea" id="RHEA-COMP:13840"/>
        <dbReference type="ChEBI" id="CHEBI:15379"/>
        <dbReference type="ChEBI" id="CHEBI:16526"/>
        <dbReference type="ChEBI" id="CHEBI:16810"/>
        <dbReference type="ChEBI" id="CHEBI:29979"/>
        <dbReference type="ChEBI" id="CHEBI:30031"/>
        <dbReference type="ChEBI" id="CHEBI:138021"/>
        <dbReference type="EC" id="1.14.11.79"/>
    </reaction>
</comment>
<evidence type="ECO:0000313" key="11">
    <source>
        <dbReference type="EMBL" id="KAK1733874.1"/>
    </source>
</evidence>
<dbReference type="GO" id="GO:0051864">
    <property type="term" value="F:histone H3K36 demethylase activity"/>
    <property type="evidence" value="ECO:0007669"/>
    <property type="project" value="TreeGrafter"/>
</dbReference>
<comment type="subcellular location">
    <subcellularLocation>
        <location evidence="1">Nucleus</location>
        <location evidence="1">Nucleolus</location>
    </subcellularLocation>
</comment>
<dbReference type="GO" id="GO:0042254">
    <property type="term" value="P:ribosome biogenesis"/>
    <property type="evidence" value="ECO:0007669"/>
    <property type="project" value="UniProtKB-KW"/>
</dbReference>
<keyword evidence="9" id="KW-0223">Dioxygenase</keyword>